<dbReference type="PANTHER" id="PTHR21623">
    <property type="entry name" value="SPERIOLIN-BINDING FACTOR"/>
    <property type="match status" value="1"/>
</dbReference>
<evidence type="ECO:0000313" key="3">
    <source>
        <dbReference type="Proteomes" id="UP000663882"/>
    </source>
</evidence>
<keyword evidence="1" id="KW-0175">Coiled coil</keyword>
<dbReference type="InterPro" id="IPR039889">
    <property type="entry name" value="CCD33"/>
</dbReference>
<sequence length="814" mass="93927">MMTEQTAIQNNPIFPTIVPANDIDQIKLNVGTTGTIDNVLRNVAIPVEPVIVPQRNDEKRIEEKKSICCFNCREYELPPVMTAAKYGALFPHVATRGKDLLHILVHGAANLPFIDGRPPRCYVTAQSRTTMATQDIGETINATNIMEGISPHWNEMIYADIFEETNHAEEVIILIIDEPRQRTMAEHRFPWRWLEPFYQYHVNLQHTSKQTAQTTSLFLSIMRKQSTLSKEDIRYFGLEVLLNRFDVPVPKKRIFYAVARMIPDYETYKHDYLRNLDNPKLGIDFKKINIPTAQDFSIPDYSFTGYPQTSLASKESKLPTWMHNYLFSHEHEKDNMFSNNSALVIEFYPFQTIANNPNWRIKTLHGWITIRLDTRTYDALTAPSSAEGMRTEGLLVESDGELVAENTKYLTAEVLLRLVSERHPGKNLLAYAASNLPILPSYYVEGVRHGGAPPVYMQVAVPKKNFLPAIQTPATQAPVTQTPLTQSMINPSVPVGQQTLLAPQFYQPQPYEGVRFRIPRVNLYDLDDIPTEYRAMLATNYPPRRDDDIDGWFDYFQREIAVYKQAIRRVIQDVVQLRDQHKTLTAANNDLKVKLDNFDKKKKVLYEIFEGDKIDKAKMQDIFNRLSAKISVQALELKENHAKINNYEKELARRSELRAQYDALVRTTQARELEIKVIKERLSKADGLEETVRRQELVIEKLETMINNYMKEKRLKGAFSDFDRTFLSEHAALGLETQQLQRRIPPTRYSATVTNQRDDLVRQNLLYQQELANLKARFQENASAWGREKAELLTTINDIDQPINTPRPRKLEPL</sequence>
<accession>A0A814H0Z6</accession>
<organism evidence="2 3">
    <name type="scientific">Rotaria sordida</name>
    <dbReference type="NCBI Taxonomy" id="392033"/>
    <lineage>
        <taxon>Eukaryota</taxon>
        <taxon>Metazoa</taxon>
        <taxon>Spiralia</taxon>
        <taxon>Gnathifera</taxon>
        <taxon>Rotifera</taxon>
        <taxon>Eurotatoria</taxon>
        <taxon>Bdelloidea</taxon>
        <taxon>Philodinida</taxon>
        <taxon>Philodinidae</taxon>
        <taxon>Rotaria</taxon>
    </lineage>
</organism>
<evidence type="ECO:0008006" key="4">
    <source>
        <dbReference type="Google" id="ProtNLM"/>
    </source>
</evidence>
<dbReference type="SUPFAM" id="SSF49562">
    <property type="entry name" value="C2 domain (Calcium/lipid-binding domain, CaLB)"/>
    <property type="match status" value="1"/>
</dbReference>
<protein>
    <recommendedName>
        <fullName evidence="4">C2 domain-containing protein</fullName>
    </recommendedName>
</protein>
<dbReference type="InterPro" id="IPR035892">
    <property type="entry name" value="C2_domain_sf"/>
</dbReference>
<feature type="coiled-coil region" evidence="1">
    <location>
        <begin position="685"/>
        <end position="712"/>
    </location>
</feature>
<name>A0A814H0Z6_9BILA</name>
<evidence type="ECO:0000256" key="1">
    <source>
        <dbReference type="SAM" id="Coils"/>
    </source>
</evidence>
<dbReference type="PANTHER" id="PTHR21623:SF2">
    <property type="entry name" value="COILED-COIL DOMAIN-CONTAINING PROTEIN 33"/>
    <property type="match status" value="1"/>
</dbReference>
<evidence type="ECO:0000313" key="2">
    <source>
        <dbReference type="EMBL" id="CAF1003414.1"/>
    </source>
</evidence>
<reference evidence="2" key="1">
    <citation type="submission" date="2021-02" db="EMBL/GenBank/DDBJ databases">
        <authorList>
            <person name="Nowell W R."/>
        </authorList>
    </citation>
    <scope>NUCLEOTIDE SEQUENCE</scope>
</reference>
<gene>
    <name evidence="2" type="ORF">RFH988_LOCUS14298</name>
</gene>
<dbReference type="AlphaFoldDB" id="A0A814H0Z6"/>
<comment type="caution">
    <text evidence="2">The sequence shown here is derived from an EMBL/GenBank/DDBJ whole genome shotgun (WGS) entry which is preliminary data.</text>
</comment>
<dbReference type="GO" id="GO:0005777">
    <property type="term" value="C:peroxisome"/>
    <property type="evidence" value="ECO:0007669"/>
    <property type="project" value="TreeGrafter"/>
</dbReference>
<proteinExistence type="predicted"/>
<dbReference type="OrthoDB" id="552574at2759"/>
<dbReference type="Proteomes" id="UP000663882">
    <property type="component" value="Unassembled WGS sequence"/>
</dbReference>
<dbReference type="EMBL" id="CAJNOO010000658">
    <property type="protein sequence ID" value="CAF1003414.1"/>
    <property type="molecule type" value="Genomic_DNA"/>
</dbReference>